<dbReference type="Proteomes" id="UP000006546">
    <property type="component" value="Chromosome"/>
</dbReference>
<name>F4LQ35_TREBD</name>
<evidence type="ECO:0000256" key="11">
    <source>
        <dbReference type="SAM" id="SignalP"/>
    </source>
</evidence>
<dbReference type="SUPFAM" id="SSF50156">
    <property type="entry name" value="PDZ domain-like"/>
    <property type="match status" value="2"/>
</dbReference>
<dbReference type="GO" id="GO:0006508">
    <property type="term" value="P:proteolysis"/>
    <property type="evidence" value="ECO:0007669"/>
    <property type="project" value="UniProtKB-KW"/>
</dbReference>
<proteinExistence type="inferred from homology"/>
<dbReference type="Pfam" id="PF13180">
    <property type="entry name" value="PDZ_2"/>
    <property type="match status" value="1"/>
</dbReference>
<feature type="domain" description="PDZ" evidence="12">
    <location>
        <begin position="426"/>
        <end position="461"/>
    </location>
</feature>
<feature type="signal peptide" evidence="11">
    <location>
        <begin position="1"/>
        <end position="28"/>
    </location>
</feature>
<reference evidence="14" key="1">
    <citation type="submission" date="2011-04" db="EMBL/GenBank/DDBJ databases">
        <title>The complete genome of Treponema brennaborense DSM 12168.</title>
        <authorList>
            <person name="Lucas S."/>
            <person name="Han J."/>
            <person name="Lapidus A."/>
            <person name="Bruce D."/>
            <person name="Goodwin L."/>
            <person name="Pitluck S."/>
            <person name="Peters L."/>
            <person name="Kyrpides N."/>
            <person name="Mavromatis K."/>
            <person name="Ivanova N."/>
            <person name="Mikhailova N."/>
            <person name="Pagani I."/>
            <person name="Teshima H."/>
            <person name="Detter J.C."/>
            <person name="Tapia R."/>
            <person name="Han C."/>
            <person name="Land M."/>
            <person name="Hauser L."/>
            <person name="Markowitz V."/>
            <person name="Cheng J.-F."/>
            <person name="Hugenholtz P."/>
            <person name="Woyke T."/>
            <person name="Wu D."/>
            <person name="Gronow S."/>
            <person name="Wellnitz S."/>
            <person name="Brambilla E."/>
            <person name="Klenk H.-P."/>
            <person name="Eisen J.A."/>
        </authorList>
    </citation>
    <scope>NUCLEOTIDE SEQUENCE [LARGE SCALE GENOMIC DNA]</scope>
    <source>
        <strain evidence="14">DSM 12168 / CIP 105900 / DD5/3</strain>
    </source>
</reference>
<dbReference type="InterPro" id="IPR041489">
    <property type="entry name" value="PDZ_6"/>
</dbReference>
<dbReference type="PRINTS" id="PR00834">
    <property type="entry name" value="PROTEASES2C"/>
</dbReference>
<feature type="binding site" evidence="10">
    <location>
        <begin position="241"/>
        <end position="243"/>
    </location>
    <ligand>
        <name>substrate</name>
    </ligand>
</feature>
<protein>
    <submittedName>
        <fullName evidence="13">Protease Do</fullName>
    </submittedName>
</protein>
<dbReference type="NCBIfam" id="TIGR02037">
    <property type="entry name" value="degP_htrA_DO"/>
    <property type="match status" value="1"/>
</dbReference>
<dbReference type="SMART" id="SM00228">
    <property type="entry name" value="PDZ"/>
    <property type="match status" value="2"/>
</dbReference>
<evidence type="ECO:0000313" key="14">
    <source>
        <dbReference type="Proteomes" id="UP000006546"/>
    </source>
</evidence>
<dbReference type="GO" id="GO:0004252">
    <property type="term" value="F:serine-type endopeptidase activity"/>
    <property type="evidence" value="ECO:0007669"/>
    <property type="project" value="InterPro"/>
</dbReference>
<gene>
    <name evidence="13" type="ordered locus">Trebr_1691</name>
</gene>
<evidence type="ECO:0000256" key="5">
    <source>
        <dbReference type="ARBA" id="ARBA00022737"/>
    </source>
</evidence>
<evidence type="ECO:0000256" key="6">
    <source>
        <dbReference type="ARBA" id="ARBA00022764"/>
    </source>
</evidence>
<keyword evidence="7" id="KW-0378">Hydrolase</keyword>
<feature type="domain" description="PDZ" evidence="12">
    <location>
        <begin position="302"/>
        <end position="352"/>
    </location>
</feature>
<comment type="similarity">
    <text evidence="2">Belongs to the peptidase S1C family.</text>
</comment>
<evidence type="ECO:0000256" key="9">
    <source>
        <dbReference type="PIRSR" id="PIRSR611782-1"/>
    </source>
</evidence>
<dbReference type="InterPro" id="IPR036034">
    <property type="entry name" value="PDZ_sf"/>
</dbReference>
<keyword evidence="6" id="KW-0574">Periplasm</keyword>
<dbReference type="AlphaFoldDB" id="F4LQ35"/>
<feature type="active site" description="Charge relay system" evidence="9">
    <location>
        <position position="167"/>
    </location>
</feature>
<evidence type="ECO:0000256" key="3">
    <source>
        <dbReference type="ARBA" id="ARBA00022670"/>
    </source>
</evidence>
<feature type="binding site" evidence="10">
    <location>
        <position position="137"/>
    </location>
    <ligand>
        <name>substrate</name>
    </ligand>
</feature>
<evidence type="ECO:0000256" key="2">
    <source>
        <dbReference type="ARBA" id="ARBA00010541"/>
    </source>
</evidence>
<dbReference type="PANTHER" id="PTHR22939">
    <property type="entry name" value="SERINE PROTEASE FAMILY S1C HTRA-RELATED"/>
    <property type="match status" value="1"/>
</dbReference>
<dbReference type="Gene3D" id="2.40.10.120">
    <property type="match status" value="1"/>
</dbReference>
<keyword evidence="8" id="KW-0720">Serine protease</keyword>
<dbReference type="RefSeq" id="WP_013758818.1">
    <property type="nucleotide sequence ID" value="NC_015500.1"/>
</dbReference>
<keyword evidence="5" id="KW-0677">Repeat</keyword>
<dbReference type="Pfam" id="PF17820">
    <property type="entry name" value="PDZ_6"/>
    <property type="match status" value="1"/>
</dbReference>
<feature type="chain" id="PRO_5003311084" evidence="11">
    <location>
        <begin position="29"/>
        <end position="493"/>
    </location>
</feature>
<evidence type="ECO:0000256" key="7">
    <source>
        <dbReference type="ARBA" id="ARBA00022801"/>
    </source>
</evidence>
<feature type="binding site" evidence="10">
    <location>
        <position position="167"/>
    </location>
    <ligand>
        <name>substrate</name>
    </ligand>
</feature>
<dbReference type="Pfam" id="PF13365">
    <property type="entry name" value="Trypsin_2"/>
    <property type="match status" value="1"/>
</dbReference>
<evidence type="ECO:0000256" key="1">
    <source>
        <dbReference type="ARBA" id="ARBA00004418"/>
    </source>
</evidence>
<dbReference type="InterPro" id="IPR001478">
    <property type="entry name" value="PDZ"/>
</dbReference>
<dbReference type="PANTHER" id="PTHR22939:SF129">
    <property type="entry name" value="SERINE PROTEASE HTRA2, MITOCHONDRIAL"/>
    <property type="match status" value="1"/>
</dbReference>
<keyword evidence="14" id="KW-1185">Reference proteome</keyword>
<keyword evidence="4 11" id="KW-0732">Signal</keyword>
<dbReference type="InterPro" id="IPR009003">
    <property type="entry name" value="Peptidase_S1_PA"/>
</dbReference>
<keyword evidence="3 13" id="KW-0645">Protease</keyword>
<evidence type="ECO:0000313" key="13">
    <source>
        <dbReference type="EMBL" id="AEE17113.1"/>
    </source>
</evidence>
<dbReference type="OrthoDB" id="9758917at2"/>
<dbReference type="InterPro" id="IPR001940">
    <property type="entry name" value="Peptidase_S1C"/>
</dbReference>
<evidence type="ECO:0000256" key="8">
    <source>
        <dbReference type="ARBA" id="ARBA00022825"/>
    </source>
</evidence>
<organism evidence="13 14">
    <name type="scientific">Treponema brennaborense (strain DSM 12168 / CIP 105900 / DD5/3)</name>
    <dbReference type="NCBI Taxonomy" id="906968"/>
    <lineage>
        <taxon>Bacteria</taxon>
        <taxon>Pseudomonadati</taxon>
        <taxon>Spirochaetota</taxon>
        <taxon>Spirochaetia</taxon>
        <taxon>Spirochaetales</taxon>
        <taxon>Treponemataceae</taxon>
        <taxon>Treponema</taxon>
    </lineage>
</organism>
<dbReference type="PROSITE" id="PS51257">
    <property type="entry name" value="PROKAR_LIPOPROTEIN"/>
    <property type="match status" value="1"/>
</dbReference>
<dbReference type="STRING" id="906968.Trebr_1691"/>
<comment type="subcellular location">
    <subcellularLocation>
        <location evidence="1">Periplasm</location>
    </subcellularLocation>
</comment>
<feature type="active site" description="Charge relay system" evidence="9">
    <location>
        <position position="137"/>
    </location>
</feature>
<dbReference type="InterPro" id="IPR011782">
    <property type="entry name" value="Pept_S1C_Do"/>
</dbReference>
<evidence type="ECO:0000259" key="12">
    <source>
        <dbReference type="PROSITE" id="PS50106"/>
    </source>
</evidence>
<dbReference type="EMBL" id="CP002696">
    <property type="protein sequence ID" value="AEE17113.1"/>
    <property type="molecule type" value="Genomic_DNA"/>
</dbReference>
<sequence length="493" mass="52052">MKGWSKYVAGAAAAVLVSFVLFSFSCNSSDSAKSANTAFADTGSAVSIPSDALAVTEAVQSVFRAISSGVLPSIVEIDVVEKKTVQTPSFDGFPFNFFFGPQDGSDGETREYEQSGLGSGVIVRKTGDTYYVLTNNHVAGSANEISVKLNDGRSFSGKLVGADERKDIALVSFETKDGDIAVAVLGDSDTVQPGDICFAMGTPLGYYSSVTQGIISATGRSGNGIGNISDFIQTDAAINQGNSGGALVNIYGEVIGINTWIASQSGGSQGLGFAIPINNVKKAIDDFIDSGKVTYGWIGVSLVEITDTYKESLGVGKRNGAFASQVFIGSPAQKAGMQAGDFVINLNGKDVKTVDQLVREVGDLNVGETAQFTVLRGGKEMQLKVKIEGRDNEIASNNTKLWPGFIAYPIDDSLREQLKIEKNVEGVVVTNLMAKSPAAALRLQNGDVVTAVNGKKVTNLSEFYSALDLSGNKEIWFDVYSDGHTISTGRYKL</sequence>
<dbReference type="KEGG" id="tbe:Trebr_1691"/>
<evidence type="ECO:0000256" key="10">
    <source>
        <dbReference type="PIRSR" id="PIRSR611782-2"/>
    </source>
</evidence>
<dbReference type="GO" id="GO:0042597">
    <property type="term" value="C:periplasmic space"/>
    <property type="evidence" value="ECO:0007669"/>
    <property type="project" value="UniProtKB-SubCell"/>
</dbReference>
<dbReference type="Gene3D" id="2.30.42.10">
    <property type="match status" value="2"/>
</dbReference>
<feature type="active site" description="Charge relay system" evidence="9">
    <location>
        <position position="243"/>
    </location>
</feature>
<dbReference type="SUPFAM" id="SSF50494">
    <property type="entry name" value="Trypsin-like serine proteases"/>
    <property type="match status" value="1"/>
</dbReference>
<evidence type="ECO:0000256" key="4">
    <source>
        <dbReference type="ARBA" id="ARBA00022729"/>
    </source>
</evidence>
<dbReference type="eggNOG" id="COG0265">
    <property type="taxonomic scope" value="Bacteria"/>
</dbReference>
<dbReference type="HOGENOM" id="CLU_020120_1_0_12"/>
<accession>F4LQ35</accession>
<dbReference type="PROSITE" id="PS50106">
    <property type="entry name" value="PDZ"/>
    <property type="match status" value="2"/>
</dbReference>